<evidence type="ECO:0000313" key="4">
    <source>
        <dbReference type="WBParaSite" id="GPUH_0001690901-mRNA-1"/>
    </source>
</evidence>
<evidence type="ECO:0000313" key="2">
    <source>
        <dbReference type="EMBL" id="VDN28742.1"/>
    </source>
</evidence>
<reference evidence="2 3" key="2">
    <citation type="submission" date="2018-11" db="EMBL/GenBank/DDBJ databases">
        <authorList>
            <consortium name="Pathogen Informatics"/>
        </authorList>
    </citation>
    <scope>NUCLEOTIDE SEQUENCE [LARGE SCALE GENOMIC DNA]</scope>
</reference>
<sequence>MPLVSQTIEGVSGIPRQYRWTKKPAPTEISSYVTETSTAFNLFKVLESVEQTGTSLQRFKRKATAVAENNSDSDENKIRRQLLLDAEHFKSWALSCDIEVSQIEALISRINGSAEPGKICGPIHSVPDMTDDATTANT</sequence>
<proteinExistence type="predicted"/>
<dbReference type="GO" id="GO:0006891">
    <property type="term" value="P:intra-Golgi vesicle-mediated transport"/>
    <property type="evidence" value="ECO:0007669"/>
    <property type="project" value="TreeGrafter"/>
</dbReference>
<dbReference type="Pfam" id="PF12022">
    <property type="entry name" value="COG2_C"/>
    <property type="match status" value="2"/>
</dbReference>
<dbReference type="PANTHER" id="PTHR12961:SF0">
    <property type="entry name" value="CONSERVED OLIGOMERIC GOLGI COMPLEX SUBUNIT 2"/>
    <property type="match status" value="1"/>
</dbReference>
<keyword evidence="3" id="KW-1185">Reference proteome</keyword>
<feature type="domain" description="COG complex component COG2 C-terminal" evidence="1">
    <location>
        <begin position="6"/>
        <end position="36"/>
    </location>
</feature>
<reference evidence="4" key="1">
    <citation type="submission" date="2016-06" db="UniProtKB">
        <authorList>
            <consortium name="WormBaseParasite"/>
        </authorList>
    </citation>
    <scope>IDENTIFICATION</scope>
</reference>
<dbReference type="PANTHER" id="PTHR12961">
    <property type="entry name" value="CONSERVED OLIGOMERIC GOLGI COMPLEX COMPONENT 2"/>
    <property type="match status" value="1"/>
</dbReference>
<dbReference type="GO" id="GO:0015031">
    <property type="term" value="P:protein transport"/>
    <property type="evidence" value="ECO:0007669"/>
    <property type="project" value="InterPro"/>
</dbReference>
<dbReference type="EMBL" id="UYRT01084364">
    <property type="protein sequence ID" value="VDN28742.1"/>
    <property type="molecule type" value="Genomic_DNA"/>
</dbReference>
<dbReference type="InterPro" id="IPR024603">
    <property type="entry name" value="COG_complex_COG2_C"/>
</dbReference>
<name>A0A183E7E6_9BILA</name>
<evidence type="ECO:0000259" key="1">
    <source>
        <dbReference type="Pfam" id="PF12022"/>
    </source>
</evidence>
<organism evidence="4">
    <name type="scientific">Gongylonema pulchrum</name>
    <dbReference type="NCBI Taxonomy" id="637853"/>
    <lineage>
        <taxon>Eukaryota</taxon>
        <taxon>Metazoa</taxon>
        <taxon>Ecdysozoa</taxon>
        <taxon>Nematoda</taxon>
        <taxon>Chromadorea</taxon>
        <taxon>Rhabditida</taxon>
        <taxon>Spirurina</taxon>
        <taxon>Spiruromorpha</taxon>
        <taxon>Spiruroidea</taxon>
        <taxon>Gongylonematidae</taxon>
        <taxon>Gongylonema</taxon>
    </lineage>
</organism>
<dbReference type="Proteomes" id="UP000271098">
    <property type="component" value="Unassembled WGS sequence"/>
</dbReference>
<dbReference type="GO" id="GO:0007030">
    <property type="term" value="P:Golgi organization"/>
    <property type="evidence" value="ECO:0007669"/>
    <property type="project" value="InterPro"/>
</dbReference>
<dbReference type="AlphaFoldDB" id="A0A183E7E6"/>
<dbReference type="GO" id="GO:0016020">
    <property type="term" value="C:membrane"/>
    <property type="evidence" value="ECO:0007669"/>
    <property type="project" value="InterPro"/>
</dbReference>
<dbReference type="WBParaSite" id="GPUH_0001690901-mRNA-1">
    <property type="protein sequence ID" value="GPUH_0001690901-mRNA-1"/>
    <property type="gene ID" value="GPUH_0001690901"/>
</dbReference>
<dbReference type="OrthoDB" id="332281at2759"/>
<evidence type="ECO:0000313" key="3">
    <source>
        <dbReference type="Proteomes" id="UP000271098"/>
    </source>
</evidence>
<protein>
    <submittedName>
        <fullName evidence="4">DUF3510 domain-containing protein</fullName>
    </submittedName>
</protein>
<feature type="domain" description="COG complex component COG2 C-terminal" evidence="1">
    <location>
        <begin position="44"/>
        <end position="86"/>
    </location>
</feature>
<dbReference type="InterPro" id="IPR009316">
    <property type="entry name" value="COG2"/>
</dbReference>
<dbReference type="GO" id="GO:0017119">
    <property type="term" value="C:Golgi transport complex"/>
    <property type="evidence" value="ECO:0007669"/>
    <property type="project" value="TreeGrafter"/>
</dbReference>
<accession>A0A183E7E6</accession>
<gene>
    <name evidence="2" type="ORF">GPUH_LOCUS16887</name>
</gene>